<comment type="caution">
    <text evidence="2">The sequence shown here is derived from an EMBL/GenBank/DDBJ whole genome shotgun (WGS) entry which is preliminary data.</text>
</comment>
<organism evidence="2">
    <name type="scientific">mine drainage metagenome</name>
    <dbReference type="NCBI Taxonomy" id="410659"/>
    <lineage>
        <taxon>unclassified sequences</taxon>
        <taxon>metagenomes</taxon>
        <taxon>ecological metagenomes</taxon>
    </lineage>
</organism>
<dbReference type="PANTHER" id="PTHR43245:SF13">
    <property type="entry name" value="UDP-D-APIOSE_UDP-D-XYLOSE SYNTHASE 2"/>
    <property type="match status" value="1"/>
</dbReference>
<dbReference type="Gene3D" id="3.40.50.720">
    <property type="entry name" value="NAD(P)-binding Rossmann-like Domain"/>
    <property type="match status" value="1"/>
</dbReference>
<dbReference type="InterPro" id="IPR050177">
    <property type="entry name" value="Lipid_A_modif_metabolic_enz"/>
</dbReference>
<name>A0A1J5SXH8_9ZZZZ</name>
<dbReference type="PANTHER" id="PTHR43245">
    <property type="entry name" value="BIFUNCTIONAL POLYMYXIN RESISTANCE PROTEIN ARNA"/>
    <property type="match status" value="1"/>
</dbReference>
<protein>
    <submittedName>
        <fullName evidence="2">NAD dependent epimerase/dehydratase family protein</fullName>
    </submittedName>
</protein>
<feature type="domain" description="NAD-dependent epimerase/dehydratase" evidence="1">
    <location>
        <begin position="6"/>
        <end position="210"/>
    </location>
</feature>
<dbReference type="InterPro" id="IPR001509">
    <property type="entry name" value="Epimerase_deHydtase"/>
</dbReference>
<dbReference type="AlphaFoldDB" id="A0A1J5SXH8"/>
<reference evidence="2" key="1">
    <citation type="submission" date="2016-10" db="EMBL/GenBank/DDBJ databases">
        <title>Sequence of Gallionella enrichment culture.</title>
        <authorList>
            <person name="Poehlein A."/>
            <person name="Muehling M."/>
            <person name="Daniel R."/>
        </authorList>
    </citation>
    <scope>NUCLEOTIDE SEQUENCE</scope>
</reference>
<evidence type="ECO:0000259" key="1">
    <source>
        <dbReference type="Pfam" id="PF01370"/>
    </source>
</evidence>
<sequence>MSLHTILGAGGSISNYLVPVLLENKEQVRLVSRSQKNITGTENIVADLTNAAQTTNAVKGSSVVYLLVGLEYNIKAWKEQWPVIMTNVINACSEANAKLIFFDNVYMYGKVHGAMTEETAFNPCSRKGEVRVAIATQLLNAMKTKKVNALIARSADFYGPGGDKTSAANIMVFTNLAKKKTSQCLVNANQPHSFTYIPDAAKALYLLAKDETAFNQTWHLPTRSNPLTGKQFIELAAKEFNQPPKFMVFPKWMINVLGLFMPVMKEMYEMLYQNELAYIFDSTKFENYFHFIPTSYEDGIKATAEYYLKK</sequence>
<accession>A0A1J5SXH8</accession>
<gene>
    <name evidence="2" type="ORF">GALL_57260</name>
</gene>
<dbReference type="SUPFAM" id="SSF51735">
    <property type="entry name" value="NAD(P)-binding Rossmann-fold domains"/>
    <property type="match status" value="1"/>
</dbReference>
<dbReference type="InterPro" id="IPR036291">
    <property type="entry name" value="NAD(P)-bd_dom_sf"/>
</dbReference>
<proteinExistence type="predicted"/>
<evidence type="ECO:0000313" key="2">
    <source>
        <dbReference type="EMBL" id="OIR12659.1"/>
    </source>
</evidence>
<dbReference type="EMBL" id="MLJW01000016">
    <property type="protein sequence ID" value="OIR12659.1"/>
    <property type="molecule type" value="Genomic_DNA"/>
</dbReference>
<dbReference type="Pfam" id="PF01370">
    <property type="entry name" value="Epimerase"/>
    <property type="match status" value="1"/>
</dbReference>